<keyword evidence="4 8" id="KW-0694">RNA-binding</keyword>
<organism evidence="11 12">
    <name type="scientific">Aedoeadaptatus nemausensis</name>
    <dbReference type="NCBI Taxonomy" id="2582829"/>
    <lineage>
        <taxon>Bacteria</taxon>
        <taxon>Bacillati</taxon>
        <taxon>Bacillota</taxon>
        <taxon>Tissierellia</taxon>
        <taxon>Tissierellales</taxon>
        <taxon>Peptoniphilaceae</taxon>
        <taxon>Aedoeadaptatus</taxon>
    </lineage>
</organism>
<comment type="function">
    <text evidence="8">Hydrolyzes ribosome-free peptidyl-tRNAs (with 1 or more amino acids incorporated), which drop off the ribosome during protein synthesis, or as a result of ribosome stalling.</text>
</comment>
<dbReference type="PROSITE" id="PS01195">
    <property type="entry name" value="PEPT_TRNA_HYDROL_1"/>
    <property type="match status" value="1"/>
</dbReference>
<feature type="binding site" evidence="8">
    <location>
        <position position="13"/>
    </location>
    <ligand>
        <name>tRNA</name>
        <dbReference type="ChEBI" id="CHEBI:17843"/>
    </ligand>
</feature>
<comment type="subcellular location">
    <subcellularLocation>
        <location evidence="8">Cytoplasm</location>
    </subcellularLocation>
</comment>
<dbReference type="SUPFAM" id="SSF53178">
    <property type="entry name" value="Peptidyl-tRNA hydrolase-like"/>
    <property type="match status" value="1"/>
</dbReference>
<protein>
    <recommendedName>
        <fullName evidence="7 8">Peptidyl-tRNA hydrolase</fullName>
        <shortName evidence="8">Pth</shortName>
        <ecNumber evidence="1 8">3.1.1.29</ecNumber>
    </recommendedName>
</protein>
<comment type="similarity">
    <text evidence="5 8 10">Belongs to the PTH family.</text>
</comment>
<evidence type="ECO:0000256" key="7">
    <source>
        <dbReference type="ARBA" id="ARBA00050038"/>
    </source>
</evidence>
<proteinExistence type="inferred from homology"/>
<feature type="active site" description="Proton acceptor" evidence="8">
    <location>
        <position position="18"/>
    </location>
</feature>
<feature type="site" description="Discriminates between blocked and unblocked aminoacyl-tRNA" evidence="8">
    <location>
        <position position="8"/>
    </location>
</feature>
<dbReference type="EC" id="3.1.1.29" evidence="1 8"/>
<feature type="binding site" evidence="8">
    <location>
        <position position="111"/>
    </location>
    <ligand>
        <name>tRNA</name>
        <dbReference type="ChEBI" id="CHEBI:17843"/>
    </ligand>
</feature>
<dbReference type="RefSeq" id="WP_180498261.1">
    <property type="nucleotide sequence ID" value="NZ_CAIJCS010000009.1"/>
</dbReference>
<dbReference type="PROSITE" id="PS01196">
    <property type="entry name" value="PEPT_TRNA_HYDROL_2"/>
    <property type="match status" value="1"/>
</dbReference>
<keyword evidence="2 8" id="KW-0820">tRNA-binding</keyword>
<evidence type="ECO:0000256" key="8">
    <source>
        <dbReference type="HAMAP-Rule" id="MF_00083"/>
    </source>
</evidence>
<feature type="binding site" evidence="8">
    <location>
        <position position="65"/>
    </location>
    <ligand>
        <name>tRNA</name>
        <dbReference type="ChEBI" id="CHEBI:17843"/>
    </ligand>
</feature>
<dbReference type="GO" id="GO:0000049">
    <property type="term" value="F:tRNA binding"/>
    <property type="evidence" value="ECO:0007669"/>
    <property type="project" value="UniProtKB-UniRule"/>
</dbReference>
<dbReference type="GO" id="GO:0006515">
    <property type="term" value="P:protein quality control for misfolded or incompletely synthesized proteins"/>
    <property type="evidence" value="ECO:0007669"/>
    <property type="project" value="UniProtKB-UniRule"/>
</dbReference>
<evidence type="ECO:0000256" key="1">
    <source>
        <dbReference type="ARBA" id="ARBA00013260"/>
    </source>
</evidence>
<accession>A0A6V6XZ05</accession>
<reference evidence="11 12" key="1">
    <citation type="submission" date="2020-06" db="EMBL/GenBank/DDBJ databases">
        <authorList>
            <person name="Criscuolo A."/>
        </authorList>
    </citation>
    <scope>NUCLEOTIDE SEQUENCE [LARGE SCALE GENOMIC DNA]</scope>
    <source>
        <strain evidence="11">1804121828</strain>
    </source>
</reference>
<keyword evidence="3 8" id="KW-0378">Hydrolase</keyword>
<evidence type="ECO:0000256" key="9">
    <source>
        <dbReference type="RuleBase" id="RU000673"/>
    </source>
</evidence>
<evidence type="ECO:0000256" key="6">
    <source>
        <dbReference type="ARBA" id="ARBA00048707"/>
    </source>
</evidence>
<dbReference type="GO" id="GO:0072344">
    <property type="term" value="P:rescue of stalled ribosome"/>
    <property type="evidence" value="ECO:0007669"/>
    <property type="project" value="UniProtKB-UniRule"/>
</dbReference>
<keyword evidence="8" id="KW-0963">Cytoplasm</keyword>
<evidence type="ECO:0000313" key="12">
    <source>
        <dbReference type="Proteomes" id="UP000586454"/>
    </source>
</evidence>
<dbReference type="HAMAP" id="MF_00083">
    <property type="entry name" value="Pept_tRNA_hydro_bact"/>
    <property type="match status" value="1"/>
</dbReference>
<feature type="binding site" evidence="8">
    <location>
        <position position="63"/>
    </location>
    <ligand>
        <name>tRNA</name>
        <dbReference type="ChEBI" id="CHEBI:17843"/>
    </ligand>
</feature>
<dbReference type="PANTHER" id="PTHR17224:SF1">
    <property type="entry name" value="PEPTIDYL-TRNA HYDROLASE"/>
    <property type="match status" value="1"/>
</dbReference>
<dbReference type="EMBL" id="CAIJCS010000009">
    <property type="protein sequence ID" value="CAC9923572.1"/>
    <property type="molecule type" value="Genomic_DNA"/>
</dbReference>
<comment type="subunit">
    <text evidence="8">Monomer.</text>
</comment>
<comment type="function">
    <text evidence="8">Catalyzes the release of premature peptidyl moieties from peptidyl-tRNA molecules trapped in stalled 50S ribosomal subunits, and thus maintains levels of free tRNAs and 50S ribosomes.</text>
</comment>
<evidence type="ECO:0000313" key="11">
    <source>
        <dbReference type="EMBL" id="CAC9923572.1"/>
    </source>
</evidence>
<dbReference type="Proteomes" id="UP000586454">
    <property type="component" value="Unassembled WGS sequence"/>
</dbReference>
<sequence>MLIVGLGNPGDRYQNTRHNVGFMALDRVADHLSIPVNTIKFKGLYGEGRILGKKVRLLKPMTYMNESGQSVRECMHYFKIAPEEVLVLVDDIDIEFGTVRMRKSGSAGTHNGLKSIIYQIQSDQFPRLKIAVGKKNPHMNLADFVLSGFSKEEIPVMDETLEKAKGATLSFLKEGIDSAMNTWNGK</sequence>
<evidence type="ECO:0000256" key="4">
    <source>
        <dbReference type="ARBA" id="ARBA00022884"/>
    </source>
</evidence>
<gene>
    <name evidence="8" type="primary">pth</name>
    <name evidence="11" type="ORF">PEPNEM18_00144</name>
</gene>
<dbReference type="GO" id="GO:0004045">
    <property type="term" value="F:peptidyl-tRNA hydrolase activity"/>
    <property type="evidence" value="ECO:0007669"/>
    <property type="project" value="UniProtKB-UniRule"/>
</dbReference>
<keyword evidence="12" id="KW-1185">Reference proteome</keyword>
<evidence type="ECO:0000256" key="10">
    <source>
        <dbReference type="RuleBase" id="RU004320"/>
    </source>
</evidence>
<feature type="site" description="Stabilizes the basic form of H active site to accept a proton" evidence="8">
    <location>
        <position position="90"/>
    </location>
</feature>
<comment type="catalytic activity">
    <reaction evidence="6 8 9">
        <text>an N-acyl-L-alpha-aminoacyl-tRNA + H2O = an N-acyl-L-amino acid + a tRNA + H(+)</text>
        <dbReference type="Rhea" id="RHEA:54448"/>
        <dbReference type="Rhea" id="RHEA-COMP:10123"/>
        <dbReference type="Rhea" id="RHEA-COMP:13883"/>
        <dbReference type="ChEBI" id="CHEBI:15377"/>
        <dbReference type="ChEBI" id="CHEBI:15378"/>
        <dbReference type="ChEBI" id="CHEBI:59874"/>
        <dbReference type="ChEBI" id="CHEBI:78442"/>
        <dbReference type="ChEBI" id="CHEBI:138191"/>
        <dbReference type="EC" id="3.1.1.29"/>
    </reaction>
</comment>
<dbReference type="InterPro" id="IPR018171">
    <property type="entry name" value="Pept_tRNA_hydro_CS"/>
</dbReference>
<dbReference type="Pfam" id="PF01195">
    <property type="entry name" value="Pept_tRNA_hydro"/>
    <property type="match status" value="1"/>
</dbReference>
<dbReference type="InterPro" id="IPR001328">
    <property type="entry name" value="Pept_tRNA_hydro"/>
</dbReference>
<dbReference type="PANTHER" id="PTHR17224">
    <property type="entry name" value="PEPTIDYL-TRNA HYDROLASE"/>
    <property type="match status" value="1"/>
</dbReference>
<dbReference type="Gene3D" id="3.40.50.1470">
    <property type="entry name" value="Peptidyl-tRNA hydrolase"/>
    <property type="match status" value="1"/>
</dbReference>
<dbReference type="NCBIfam" id="TIGR00447">
    <property type="entry name" value="pth"/>
    <property type="match status" value="1"/>
</dbReference>
<dbReference type="CDD" id="cd00462">
    <property type="entry name" value="PTH"/>
    <property type="match status" value="1"/>
</dbReference>
<evidence type="ECO:0000256" key="3">
    <source>
        <dbReference type="ARBA" id="ARBA00022801"/>
    </source>
</evidence>
<dbReference type="AlphaFoldDB" id="A0A6V6XZ05"/>
<comment type="caution">
    <text evidence="11">The sequence shown here is derived from an EMBL/GenBank/DDBJ whole genome shotgun (WGS) entry which is preliminary data.</text>
</comment>
<evidence type="ECO:0000256" key="2">
    <source>
        <dbReference type="ARBA" id="ARBA00022555"/>
    </source>
</evidence>
<dbReference type="FunFam" id="3.40.50.1470:FF:000001">
    <property type="entry name" value="Peptidyl-tRNA hydrolase"/>
    <property type="match status" value="1"/>
</dbReference>
<dbReference type="InterPro" id="IPR036416">
    <property type="entry name" value="Pept_tRNA_hydro_sf"/>
</dbReference>
<name>A0A6V6XZ05_9FIRM</name>
<dbReference type="GO" id="GO:0005737">
    <property type="term" value="C:cytoplasm"/>
    <property type="evidence" value="ECO:0007669"/>
    <property type="project" value="UniProtKB-SubCell"/>
</dbReference>
<evidence type="ECO:0000256" key="5">
    <source>
        <dbReference type="ARBA" id="ARBA00038063"/>
    </source>
</evidence>